<dbReference type="Proteomes" id="UP001497512">
    <property type="component" value="Chromosome 12"/>
</dbReference>
<sequence>MQGVEFVKLVRYRSRDSLPIDEGMAEAEGKKEKDKDFLVQCSQRLPSESEAAEVPAHDATLALEEKEEEARENFNLVLEQEPLDGIPSTLTTFHDLLNEMEAQEFLQHEPNAPSDVEQLDDVNNIAAMAPVTIPEDPIVIPEAMNNEPMVQSNTDAWALTTLVQEQQLTAPEVVEILDEERADNGIAGVNTDIDDLGGGNGSEQLDDDDFHAPSTNVDFAAFVIPAGSFKDMDSKPDQVSIQRPGDGEANVVTCLICMEAWTSIGRHLVSFLCIC</sequence>
<proteinExistence type="predicted"/>
<name>A0ABP0TKD1_9BRYO</name>
<reference evidence="1" key="1">
    <citation type="submission" date="2024-02" db="EMBL/GenBank/DDBJ databases">
        <authorList>
            <consortium name="ELIXIR-Norway"/>
            <consortium name="Elixir Norway"/>
        </authorList>
    </citation>
    <scope>NUCLEOTIDE SEQUENCE</scope>
</reference>
<accession>A0ABP0TKD1</accession>
<dbReference type="EMBL" id="OZ019904">
    <property type="protein sequence ID" value="CAK9198805.1"/>
    <property type="molecule type" value="Genomic_DNA"/>
</dbReference>
<protein>
    <submittedName>
        <fullName evidence="1">Uncharacterized protein</fullName>
    </submittedName>
</protein>
<gene>
    <name evidence="1" type="ORF">CSSPTR1EN2_LOCUS4620</name>
</gene>
<keyword evidence="2" id="KW-1185">Reference proteome</keyword>
<evidence type="ECO:0000313" key="1">
    <source>
        <dbReference type="EMBL" id="CAK9198805.1"/>
    </source>
</evidence>
<organism evidence="1 2">
    <name type="scientific">Sphagnum troendelagicum</name>
    <dbReference type="NCBI Taxonomy" id="128251"/>
    <lineage>
        <taxon>Eukaryota</taxon>
        <taxon>Viridiplantae</taxon>
        <taxon>Streptophyta</taxon>
        <taxon>Embryophyta</taxon>
        <taxon>Bryophyta</taxon>
        <taxon>Sphagnophytina</taxon>
        <taxon>Sphagnopsida</taxon>
        <taxon>Sphagnales</taxon>
        <taxon>Sphagnaceae</taxon>
        <taxon>Sphagnum</taxon>
    </lineage>
</organism>
<evidence type="ECO:0000313" key="2">
    <source>
        <dbReference type="Proteomes" id="UP001497512"/>
    </source>
</evidence>